<feature type="domain" description="GH18" evidence="8">
    <location>
        <begin position="79"/>
        <end position="438"/>
    </location>
</feature>
<keyword evidence="7" id="KW-0472">Membrane</keyword>
<dbReference type="InterPro" id="IPR029070">
    <property type="entry name" value="Chitinase_insertion_sf"/>
</dbReference>
<dbReference type="AlphaFoldDB" id="A0A0A9VRR7"/>
<protein>
    <submittedName>
        <fullName evidence="10">Acidic mammalian chitinase</fullName>
    </submittedName>
    <submittedName>
        <fullName evidence="9">Putative chitinase 7</fullName>
        <ecNumber evidence="9">3.2.1.14</ecNumber>
    </submittedName>
</protein>
<evidence type="ECO:0000256" key="2">
    <source>
        <dbReference type="ARBA" id="ARBA00022801"/>
    </source>
</evidence>
<evidence type="ECO:0000313" key="16">
    <source>
        <dbReference type="EMBL" id="JAG40244.1"/>
    </source>
</evidence>
<dbReference type="EMBL" id="GBHO01007575">
    <property type="protein sequence ID" value="JAG36029.1"/>
    <property type="molecule type" value="Transcribed_RNA"/>
</dbReference>
<evidence type="ECO:0000313" key="9">
    <source>
        <dbReference type="EMBL" id="ANC95006.1"/>
    </source>
</evidence>
<dbReference type="InterPro" id="IPR017853">
    <property type="entry name" value="GH"/>
</dbReference>
<dbReference type="InterPro" id="IPR001579">
    <property type="entry name" value="Glyco_hydro_18_chit_AS"/>
</dbReference>
<dbReference type="PROSITE" id="PS51910">
    <property type="entry name" value="GH18_2"/>
    <property type="match status" value="1"/>
</dbReference>
<name>A0A0A9VRR7_LYGHE</name>
<sequence length="443" mass="50517">MKLKFRDEGKLLSFQAETVDVHFLKRQWVTCGSSFVYIFIIGTILTILAFGLFLNIFNCQSRSTFPLVTNEVSDGNQNYRVVCYYVIPSNNSRTRPLPPDAVDPYFCSHIIIGFAGVQNGTIQPQQDSYLEIYKKIIAYKKFNPSLKVMLSVEDMSAYGEFSRVVSSQMYRTKFIVNTVKFLTETGFDGLDLDWEFPSWPDGDLIQVSNYSLLISELRNYVNKEAKHLLLSAAVAAPDLIIQQSYEVGELAKYLDFVNIMCYDYHMYSQFIPVTGPNAPLYPRPQEQGYFRTLNTDWSATQWVNLGMPPGKINVGIPTYGHSFRLLNEDNNGWNAPASGFGEIGDGGFITYPDACGFIQIPKTTHYFDDTCQVPYAFNGPEWISYENTLSVSLKAYYIKDRHFGGAMIYSLNTDDFYGECGDQKFPLTREVNYVLTQHVKEFH</sequence>
<keyword evidence="1" id="KW-0732">Signal</keyword>
<proteinExistence type="evidence at transcript level"/>
<dbReference type="EMBL" id="GBHO01044532">
    <property type="protein sequence ID" value="JAF99071.1"/>
    <property type="molecule type" value="Transcribed_RNA"/>
</dbReference>
<dbReference type="Gene3D" id="3.20.20.80">
    <property type="entry name" value="Glycosidases"/>
    <property type="match status" value="1"/>
</dbReference>
<evidence type="ECO:0000256" key="1">
    <source>
        <dbReference type="ARBA" id="ARBA00022729"/>
    </source>
</evidence>
<evidence type="ECO:0000259" key="8">
    <source>
        <dbReference type="PROSITE" id="PS51910"/>
    </source>
</evidence>
<dbReference type="SUPFAM" id="SSF51445">
    <property type="entry name" value="(Trans)glycosidases"/>
    <property type="match status" value="1"/>
</dbReference>
<dbReference type="EC" id="3.2.1.14" evidence="9"/>
<dbReference type="EMBL" id="KT717332">
    <property type="protein sequence ID" value="ANC95006.1"/>
    <property type="molecule type" value="mRNA"/>
</dbReference>
<evidence type="ECO:0000256" key="4">
    <source>
        <dbReference type="ARBA" id="ARBA00023295"/>
    </source>
</evidence>
<dbReference type="EMBL" id="GBHO01007509">
    <property type="protein sequence ID" value="JAG36095.1"/>
    <property type="molecule type" value="Transcribed_RNA"/>
</dbReference>
<evidence type="ECO:0000256" key="7">
    <source>
        <dbReference type="SAM" id="Phobius"/>
    </source>
</evidence>
<dbReference type="Gene3D" id="3.10.50.10">
    <property type="match status" value="1"/>
</dbReference>
<keyword evidence="3" id="KW-0325">Glycoprotein</keyword>
<dbReference type="InterPro" id="IPR011583">
    <property type="entry name" value="Chitinase_II/V-like_cat"/>
</dbReference>
<evidence type="ECO:0000256" key="5">
    <source>
        <dbReference type="RuleBase" id="RU000489"/>
    </source>
</evidence>
<evidence type="ECO:0000313" key="13">
    <source>
        <dbReference type="EMBL" id="JAG36060.1"/>
    </source>
</evidence>
<dbReference type="GO" id="GO:0005576">
    <property type="term" value="C:extracellular region"/>
    <property type="evidence" value="ECO:0007669"/>
    <property type="project" value="TreeGrafter"/>
</dbReference>
<evidence type="ECO:0000256" key="3">
    <source>
        <dbReference type="ARBA" id="ARBA00023180"/>
    </source>
</evidence>
<evidence type="ECO:0000313" key="11">
    <source>
        <dbReference type="EMBL" id="JAG30462.1"/>
    </source>
</evidence>
<reference evidence="10" key="2">
    <citation type="submission" date="2014-07" db="EMBL/GenBank/DDBJ databases">
        <authorList>
            <person name="Hull J."/>
        </authorList>
    </citation>
    <scope>NUCLEOTIDE SEQUENCE</scope>
</reference>
<organism evidence="10">
    <name type="scientific">Lygus hesperus</name>
    <name type="common">Western plant bug</name>
    <dbReference type="NCBI Taxonomy" id="30085"/>
    <lineage>
        <taxon>Eukaryota</taxon>
        <taxon>Metazoa</taxon>
        <taxon>Ecdysozoa</taxon>
        <taxon>Arthropoda</taxon>
        <taxon>Hexapoda</taxon>
        <taxon>Insecta</taxon>
        <taxon>Pterygota</taxon>
        <taxon>Neoptera</taxon>
        <taxon>Paraneoptera</taxon>
        <taxon>Hemiptera</taxon>
        <taxon>Heteroptera</taxon>
        <taxon>Panheteroptera</taxon>
        <taxon>Cimicomorpha</taxon>
        <taxon>Miridae</taxon>
        <taxon>Mirini</taxon>
        <taxon>Lygus</taxon>
    </lineage>
</organism>
<dbReference type="GO" id="GO:0008843">
    <property type="term" value="F:endochitinase activity"/>
    <property type="evidence" value="ECO:0007669"/>
    <property type="project" value="UniProtKB-EC"/>
</dbReference>
<dbReference type="EMBL" id="GBHO01007544">
    <property type="protein sequence ID" value="JAG36060.1"/>
    <property type="molecule type" value="Transcribed_RNA"/>
</dbReference>
<keyword evidence="7" id="KW-0812">Transmembrane</keyword>
<dbReference type="GO" id="GO:0005975">
    <property type="term" value="P:carbohydrate metabolic process"/>
    <property type="evidence" value="ECO:0007669"/>
    <property type="project" value="InterPro"/>
</dbReference>
<dbReference type="EMBL" id="GBHO01003362">
    <property type="protein sequence ID" value="JAG40242.1"/>
    <property type="molecule type" value="Transcribed_RNA"/>
</dbReference>
<reference evidence="9" key="3">
    <citation type="journal article" date="2016" name="Arch. Insect Biochem. Physiol.">
        <title>ECDYSTEROID AND CHITINASE FLUCTUATIONS IN THE WESTERN TARNISHED PLANT BUG (Lygus hesperus) PRIOR TO MOLT INDICATE ROLES IN DEVELOPMENT.</title>
        <authorList>
            <person name="Brent C.S."/>
            <person name="Wang M."/>
            <person name="Miao Y.-G."/>
            <person name="Hull J.J."/>
        </authorList>
    </citation>
    <scope>NUCLEOTIDE SEQUENCE</scope>
</reference>
<dbReference type="Pfam" id="PF00704">
    <property type="entry name" value="Glyco_hydro_18"/>
    <property type="match status" value="1"/>
</dbReference>
<keyword evidence="7" id="KW-1133">Transmembrane helix</keyword>
<reference evidence="10" key="1">
    <citation type="journal article" date="2014" name="PLoS ONE">
        <title>Transcriptome-Based Identification of ABC Transporters in the Western Tarnished Plant Bug Lygus hesperus.</title>
        <authorList>
            <person name="Hull J.J."/>
            <person name="Chaney K."/>
            <person name="Geib S.M."/>
            <person name="Fabrick J.A."/>
            <person name="Brent C.S."/>
            <person name="Walsh D."/>
            <person name="Lavine L.C."/>
        </authorList>
    </citation>
    <scope>NUCLEOTIDE SEQUENCE</scope>
</reference>
<dbReference type="PANTHER" id="PTHR11177">
    <property type="entry name" value="CHITINASE"/>
    <property type="match status" value="1"/>
</dbReference>
<accession>A0A0A9VRR7</accession>
<dbReference type="InterPro" id="IPR050314">
    <property type="entry name" value="Glycosyl_Hydrlase_18"/>
</dbReference>
<keyword evidence="2 5" id="KW-0378">Hydrolase</keyword>
<dbReference type="EMBL" id="GBHO01013142">
    <property type="protein sequence ID" value="JAG30462.1"/>
    <property type="molecule type" value="Transcribed_RNA"/>
</dbReference>
<dbReference type="GO" id="GO:0006032">
    <property type="term" value="P:chitin catabolic process"/>
    <property type="evidence" value="ECO:0007669"/>
    <property type="project" value="TreeGrafter"/>
</dbReference>
<dbReference type="PROSITE" id="PS01095">
    <property type="entry name" value="GH18_1"/>
    <property type="match status" value="1"/>
</dbReference>
<evidence type="ECO:0000313" key="15">
    <source>
        <dbReference type="EMBL" id="JAG40242.1"/>
    </source>
</evidence>
<gene>
    <name evidence="10" type="primary">CHIA_7</name>
    <name evidence="16" type="synonym">CHIA_1</name>
    <name evidence="14" type="synonym">CHIA_2</name>
    <name evidence="15" type="synonym">CHIA_3</name>
    <name evidence="13" type="synonym">CHIA_4</name>
    <name evidence="12" type="synonym">CHIA_5</name>
    <name evidence="11" type="synonym">CHIA_6</name>
    <name evidence="16" type="ORF">CM83_78287</name>
    <name evidence="15" type="ORF">CM83_78288</name>
    <name evidence="14" type="ORF">CM83_78289</name>
    <name evidence="13" type="ORF">CM83_78290</name>
    <name evidence="10" type="ORF">CM83_78291</name>
    <name evidence="12" type="ORF">CM83_78292</name>
    <name evidence="11" type="ORF">CM83_78293</name>
</gene>
<evidence type="ECO:0000313" key="14">
    <source>
        <dbReference type="EMBL" id="JAG36095.1"/>
    </source>
</evidence>
<dbReference type="SUPFAM" id="SSF54556">
    <property type="entry name" value="Chitinase insertion domain"/>
    <property type="match status" value="1"/>
</dbReference>
<feature type="transmembrane region" description="Helical" evidence="7">
    <location>
        <begin position="35"/>
        <end position="57"/>
    </location>
</feature>
<evidence type="ECO:0000313" key="10">
    <source>
        <dbReference type="EMBL" id="JAF99071.1"/>
    </source>
</evidence>
<comment type="similarity">
    <text evidence="6">Belongs to the glycosyl hydrolase 18 family.</text>
</comment>
<dbReference type="EMBL" id="GBHO01003360">
    <property type="protein sequence ID" value="JAG40244.1"/>
    <property type="molecule type" value="Transcribed_RNA"/>
</dbReference>
<dbReference type="FunFam" id="3.10.50.10:FF:000003">
    <property type="entry name" value="Class V chitinase CHIT5b"/>
    <property type="match status" value="1"/>
</dbReference>
<dbReference type="PANTHER" id="PTHR11177:SF390">
    <property type="entry name" value="CHITINASE 11"/>
    <property type="match status" value="1"/>
</dbReference>
<dbReference type="GO" id="GO:0008061">
    <property type="term" value="F:chitin binding"/>
    <property type="evidence" value="ECO:0007669"/>
    <property type="project" value="InterPro"/>
</dbReference>
<evidence type="ECO:0000256" key="6">
    <source>
        <dbReference type="RuleBase" id="RU004453"/>
    </source>
</evidence>
<dbReference type="SMART" id="SM00636">
    <property type="entry name" value="Glyco_18"/>
    <property type="match status" value="1"/>
</dbReference>
<keyword evidence="4 5" id="KW-0326">Glycosidase</keyword>
<evidence type="ECO:0000313" key="12">
    <source>
        <dbReference type="EMBL" id="JAG36029.1"/>
    </source>
</evidence>
<dbReference type="InterPro" id="IPR001223">
    <property type="entry name" value="Glyco_hydro18_cat"/>
</dbReference>